<dbReference type="OrthoDB" id="5953249at2759"/>
<sequence length="186" mass="21157">DPIFLAVDAEAWERNTSKVTEIGIAALDTRFLSRPTDRMEWIRSIDAHHFTIRGRAKYINKRFAPGCPEKFMFGTSETRPIKEMPGIFKKLFTAPDETKKTKGALRNFILVGHDLKEDIRYMKRLDYDVTSEKSVVLNMDTQTVAKELSLPLGLEKLVTALDIVPKYLHNAGNDAVYTMQAMVCMA</sequence>
<dbReference type="RefSeq" id="XP_033395119.1">
    <property type="nucleotide sequence ID" value="XM_033536064.1"/>
</dbReference>
<dbReference type="InterPro" id="IPR012337">
    <property type="entry name" value="RNaseH-like_sf"/>
</dbReference>
<proteinExistence type="predicted"/>
<evidence type="ECO:0000313" key="2">
    <source>
        <dbReference type="EMBL" id="KAF2139406.1"/>
    </source>
</evidence>
<dbReference type="Pfam" id="PF21762">
    <property type="entry name" value="DEDDh_C"/>
    <property type="match status" value="1"/>
</dbReference>
<feature type="non-terminal residue" evidence="2">
    <location>
        <position position="1"/>
    </location>
</feature>
<dbReference type="Proteomes" id="UP000799438">
    <property type="component" value="Unassembled WGS sequence"/>
</dbReference>
<dbReference type="InterPro" id="IPR040151">
    <property type="entry name" value="Gfd2/YDR514C-like"/>
</dbReference>
<dbReference type="EMBL" id="ML995493">
    <property type="protein sequence ID" value="KAF2139406.1"/>
    <property type="molecule type" value="Genomic_DNA"/>
</dbReference>
<reference evidence="2" key="1">
    <citation type="journal article" date="2020" name="Stud. Mycol.">
        <title>101 Dothideomycetes genomes: a test case for predicting lifestyles and emergence of pathogens.</title>
        <authorList>
            <person name="Haridas S."/>
            <person name="Albert R."/>
            <person name="Binder M."/>
            <person name="Bloem J."/>
            <person name="Labutti K."/>
            <person name="Salamov A."/>
            <person name="Andreopoulos B."/>
            <person name="Baker S."/>
            <person name="Barry K."/>
            <person name="Bills G."/>
            <person name="Bluhm B."/>
            <person name="Cannon C."/>
            <person name="Castanera R."/>
            <person name="Culley D."/>
            <person name="Daum C."/>
            <person name="Ezra D."/>
            <person name="Gonzalez J."/>
            <person name="Henrissat B."/>
            <person name="Kuo A."/>
            <person name="Liang C."/>
            <person name="Lipzen A."/>
            <person name="Lutzoni F."/>
            <person name="Magnuson J."/>
            <person name="Mondo S."/>
            <person name="Nolan M."/>
            <person name="Ohm R."/>
            <person name="Pangilinan J."/>
            <person name="Park H.-J."/>
            <person name="Ramirez L."/>
            <person name="Alfaro M."/>
            <person name="Sun H."/>
            <person name="Tritt A."/>
            <person name="Yoshinaga Y."/>
            <person name="Zwiers L.-H."/>
            <person name="Turgeon B."/>
            <person name="Goodwin S."/>
            <person name="Spatafora J."/>
            <person name="Crous P."/>
            <person name="Grigoriev I."/>
        </authorList>
    </citation>
    <scope>NUCLEOTIDE SEQUENCE</scope>
    <source>
        <strain evidence="2">CBS 121167</strain>
    </source>
</reference>
<dbReference type="SUPFAM" id="SSF53098">
    <property type="entry name" value="Ribonuclease H-like"/>
    <property type="match status" value="1"/>
</dbReference>
<evidence type="ECO:0000313" key="3">
    <source>
        <dbReference type="Proteomes" id="UP000799438"/>
    </source>
</evidence>
<evidence type="ECO:0000259" key="1">
    <source>
        <dbReference type="Pfam" id="PF21762"/>
    </source>
</evidence>
<gene>
    <name evidence="2" type="ORF">K452DRAFT_203040</name>
</gene>
<dbReference type="PANTHER" id="PTHR28083">
    <property type="entry name" value="GOOD FOR FULL DBP5 ACTIVITY PROTEIN 2"/>
    <property type="match status" value="1"/>
</dbReference>
<accession>A0A6A6B6B6</accession>
<name>A0A6A6B6B6_9PEZI</name>
<dbReference type="GeneID" id="54293560"/>
<keyword evidence="3" id="KW-1185">Reference proteome</keyword>
<organism evidence="2 3">
    <name type="scientific">Aplosporella prunicola CBS 121167</name>
    <dbReference type="NCBI Taxonomy" id="1176127"/>
    <lineage>
        <taxon>Eukaryota</taxon>
        <taxon>Fungi</taxon>
        <taxon>Dikarya</taxon>
        <taxon>Ascomycota</taxon>
        <taxon>Pezizomycotina</taxon>
        <taxon>Dothideomycetes</taxon>
        <taxon>Dothideomycetes incertae sedis</taxon>
        <taxon>Botryosphaeriales</taxon>
        <taxon>Aplosporellaceae</taxon>
        <taxon>Aplosporella</taxon>
    </lineage>
</organism>
<dbReference type="PANTHER" id="PTHR28083:SF1">
    <property type="entry name" value="GOOD FOR FULL DBP5 ACTIVITY PROTEIN 2"/>
    <property type="match status" value="1"/>
</dbReference>
<feature type="domain" description="Gfd2/YDR514C-like C-terminal" evidence="1">
    <location>
        <begin position="3"/>
        <end position="185"/>
    </location>
</feature>
<protein>
    <recommendedName>
        <fullName evidence="1">Gfd2/YDR514C-like C-terminal domain-containing protein</fullName>
    </recommendedName>
</protein>
<dbReference type="GO" id="GO:0005634">
    <property type="term" value="C:nucleus"/>
    <property type="evidence" value="ECO:0007669"/>
    <property type="project" value="TreeGrafter"/>
</dbReference>
<feature type="non-terminal residue" evidence="2">
    <location>
        <position position="186"/>
    </location>
</feature>
<dbReference type="InterPro" id="IPR048519">
    <property type="entry name" value="Gfd2/YDR514C-like_C"/>
</dbReference>
<dbReference type="AlphaFoldDB" id="A0A6A6B6B6"/>